<comment type="caution">
    <text evidence="3">The sequence shown here is derived from an EMBL/GenBank/DDBJ whole genome shotgun (WGS) entry which is preliminary data.</text>
</comment>
<keyword evidence="4" id="KW-1185">Reference proteome</keyword>
<dbReference type="OrthoDB" id="9774491at2"/>
<dbReference type="PANTHER" id="PTHR12169">
    <property type="entry name" value="ATPASE N2B"/>
    <property type="match status" value="1"/>
</dbReference>
<keyword evidence="1" id="KW-0547">Nucleotide-binding</keyword>
<evidence type="ECO:0000256" key="2">
    <source>
        <dbReference type="ARBA" id="ARBA00022840"/>
    </source>
</evidence>
<dbReference type="GO" id="GO:0051301">
    <property type="term" value="P:cell division"/>
    <property type="evidence" value="ECO:0007669"/>
    <property type="project" value="UniProtKB-KW"/>
</dbReference>
<protein>
    <submittedName>
        <fullName evidence="3">Cell division protein ZapE</fullName>
    </submittedName>
</protein>
<dbReference type="GO" id="GO:0005524">
    <property type="term" value="F:ATP binding"/>
    <property type="evidence" value="ECO:0007669"/>
    <property type="project" value="UniProtKB-KW"/>
</dbReference>
<dbReference type="Proteomes" id="UP000321201">
    <property type="component" value="Unassembled WGS sequence"/>
</dbReference>
<keyword evidence="2" id="KW-0067">ATP-binding</keyword>
<name>A0A5C7ERB7_9PROT</name>
<dbReference type="InParanoid" id="A0A5C7ERB7"/>
<dbReference type="SUPFAM" id="SSF52540">
    <property type="entry name" value="P-loop containing nucleoside triphosphate hydrolases"/>
    <property type="match status" value="1"/>
</dbReference>
<accession>A0A5C7ERB7</accession>
<keyword evidence="3" id="KW-0131">Cell cycle</keyword>
<evidence type="ECO:0000313" key="4">
    <source>
        <dbReference type="Proteomes" id="UP000321201"/>
    </source>
</evidence>
<dbReference type="InterPro" id="IPR005654">
    <property type="entry name" value="ATPase_AFG1-like"/>
</dbReference>
<dbReference type="GO" id="GO:0016887">
    <property type="term" value="F:ATP hydrolysis activity"/>
    <property type="evidence" value="ECO:0007669"/>
    <property type="project" value="InterPro"/>
</dbReference>
<keyword evidence="3" id="KW-0132">Cell division</keyword>
<proteinExistence type="predicted"/>
<dbReference type="EMBL" id="VPFL01000022">
    <property type="protein sequence ID" value="TXF10770.1"/>
    <property type="molecule type" value="Genomic_DNA"/>
</dbReference>
<dbReference type="NCBIfam" id="NF040713">
    <property type="entry name" value="ZapE"/>
    <property type="match status" value="1"/>
</dbReference>
<dbReference type="PANTHER" id="PTHR12169:SF6">
    <property type="entry name" value="AFG1-LIKE ATPASE"/>
    <property type="match status" value="1"/>
</dbReference>
<sequence>MQKLAFEASEQIASDFTGATDIDLRTLYQRTLTRRGFVADPAQLRVVEHLQKLYEEWVEYKARRRTRLHRLLIRPPLPRGAYLWGGVGRGKSFLMDSFFGVLPLTRKRRVHFHHFMREVHRELEALKGREDPLKVLADRLVRRYRLICFDEFHVSDIADAMILGRLLPALSERGIVFCMTSNDHPDQLYPNGLQRERFFPAIQHIKERLDVIALDGDVDYRQRALERVRTYVCPLGPEAEALLAEDFERLKDVEDEHHPLDIEGRQIPYRRRAGGVVWFDFSALCGSPRSQADYLDLAMRFHTVILSDVPRMTPAQADEARRFTWLVDVFYDHRIKLIVSAEVPPEKLYVEGLNSREFRRTASRLVEMQTREYLAQKVRR</sequence>
<gene>
    <name evidence="3" type="ORF">FR698_13675</name>
</gene>
<dbReference type="GO" id="GO:0005737">
    <property type="term" value="C:cytoplasm"/>
    <property type="evidence" value="ECO:0007669"/>
    <property type="project" value="TreeGrafter"/>
</dbReference>
<evidence type="ECO:0000256" key="1">
    <source>
        <dbReference type="ARBA" id="ARBA00022741"/>
    </source>
</evidence>
<dbReference type="FunCoup" id="A0A5C7ERB7">
    <property type="interactions" value="387"/>
</dbReference>
<dbReference type="Pfam" id="PF03969">
    <property type="entry name" value="AFG1_ATPase"/>
    <property type="match status" value="1"/>
</dbReference>
<organism evidence="3 4">
    <name type="scientific">Pelomicrobium methylotrophicum</name>
    <dbReference type="NCBI Taxonomy" id="2602750"/>
    <lineage>
        <taxon>Bacteria</taxon>
        <taxon>Pseudomonadati</taxon>
        <taxon>Pseudomonadota</taxon>
        <taxon>Hydrogenophilia</taxon>
        <taxon>Hydrogenophilia incertae sedis</taxon>
        <taxon>Pelomicrobium</taxon>
    </lineage>
</organism>
<evidence type="ECO:0000313" key="3">
    <source>
        <dbReference type="EMBL" id="TXF10770.1"/>
    </source>
</evidence>
<reference evidence="3 4" key="1">
    <citation type="submission" date="2019-08" db="EMBL/GenBank/DDBJ databases">
        <title>Pelomicrobium methylotrophicum gen. nov., sp. nov. a moderately thermophilic, facultatively anaerobic, lithoautotrophic and methylotrophic bacterium isolated from a terrestrial mud volcano.</title>
        <authorList>
            <person name="Slobodkina G.B."/>
            <person name="Merkel A.Y."/>
            <person name="Slobodkin A.I."/>
        </authorList>
    </citation>
    <scope>NUCLEOTIDE SEQUENCE [LARGE SCALE GENOMIC DNA]</scope>
    <source>
        <strain evidence="3 4">SM250</strain>
    </source>
</reference>
<dbReference type="Gene3D" id="3.40.50.300">
    <property type="entry name" value="P-loop containing nucleotide triphosphate hydrolases"/>
    <property type="match status" value="1"/>
</dbReference>
<dbReference type="InterPro" id="IPR027417">
    <property type="entry name" value="P-loop_NTPase"/>
</dbReference>
<dbReference type="AlphaFoldDB" id="A0A5C7ERB7"/>